<evidence type="ECO:0000313" key="2">
    <source>
        <dbReference type="Proteomes" id="UP000237934"/>
    </source>
</evidence>
<dbReference type="Proteomes" id="UP000237934">
    <property type="component" value="Unassembled WGS sequence"/>
</dbReference>
<protein>
    <submittedName>
        <fullName evidence="1">Uncharacterized protein</fullName>
    </submittedName>
</protein>
<reference evidence="1 2" key="1">
    <citation type="journal article" date="2018" name="Pathog. Dis.">
        <title>Whole-genome sequencing based characterization of antimicrobial resistance in Enterococcus.</title>
        <authorList>
            <person name="Tyson G."/>
        </authorList>
    </citation>
    <scope>NUCLEOTIDE SEQUENCE [LARGE SCALE GENOMIC DNA]</scope>
    <source>
        <strain evidence="1 2">CVM N55263</strain>
    </source>
</reference>
<name>A0A2S7RNR5_ENTMU</name>
<comment type="caution">
    <text evidence="1">The sequence shown here is derived from an EMBL/GenBank/DDBJ whole genome shotgun (WGS) entry which is preliminary data.</text>
</comment>
<dbReference type="EMBL" id="PUAP01000050">
    <property type="protein sequence ID" value="PQF20822.1"/>
    <property type="molecule type" value="Genomic_DNA"/>
</dbReference>
<organism evidence="1 2">
    <name type="scientific">Enterococcus mundtii</name>
    <dbReference type="NCBI Taxonomy" id="53346"/>
    <lineage>
        <taxon>Bacteria</taxon>
        <taxon>Bacillati</taxon>
        <taxon>Bacillota</taxon>
        <taxon>Bacilli</taxon>
        <taxon>Lactobacillales</taxon>
        <taxon>Enterococcaceae</taxon>
        <taxon>Enterococcus</taxon>
    </lineage>
</organism>
<accession>A0A2S7RNR5</accession>
<sequence length="188" mass="22326">MKLLDKETNRFVLTMVEKNVWMKDLAINYVFFQEKNDQGYDSHRKAALAFVTFINQRRGHDRIEYTDKLDFPVNITASYSINPSVMEAERISFDAFFSTYSDLKGQYLSDYAYAFFKIPFFYKGSKKDFIELNDYLFPRKEMLVIYQWNNTWSDYFAYGKHSGKGAYLWTIYDPTRKRFTVCGASTLN</sequence>
<gene>
    <name evidence="1" type="ORF">CUS89_14455</name>
</gene>
<evidence type="ECO:0000313" key="1">
    <source>
        <dbReference type="EMBL" id="PQF20822.1"/>
    </source>
</evidence>
<proteinExistence type="predicted"/>
<dbReference type="AlphaFoldDB" id="A0A2S7RNR5"/>
<dbReference type="RefSeq" id="WP_104872643.1">
    <property type="nucleotide sequence ID" value="NZ_PUAP01000050.1"/>
</dbReference>